<sequence length="132" mass="13840">MIVTVSPFIRNALLLDAVASGATALLAIAGAPFLSPLLELPAPLLFWAGVVLVPFVALLVATARRKTVRRMVLIDIIAINALWVAASFGLLFSSLVSPNALGIAFICVQAIAVALFAELQFIGMRRATALAV</sequence>
<feature type="transmembrane region" description="Helical" evidence="1">
    <location>
        <begin position="12"/>
        <end position="34"/>
    </location>
</feature>
<feature type="transmembrane region" description="Helical" evidence="1">
    <location>
        <begin position="40"/>
        <end position="60"/>
    </location>
</feature>
<evidence type="ECO:0000313" key="2">
    <source>
        <dbReference type="EMBL" id="PSJ61650.1"/>
    </source>
</evidence>
<evidence type="ECO:0000256" key="1">
    <source>
        <dbReference type="SAM" id="Phobius"/>
    </source>
</evidence>
<name>A0A2P7SGQ2_9HYPH</name>
<organism evidence="2 3">
    <name type="scientific">Pseudaminobacter soli</name>
    <name type="common">ex Li et al. 2025</name>
    <dbReference type="NCBI Taxonomy" id="1295366"/>
    <lineage>
        <taxon>Bacteria</taxon>
        <taxon>Pseudomonadati</taxon>
        <taxon>Pseudomonadota</taxon>
        <taxon>Alphaproteobacteria</taxon>
        <taxon>Hyphomicrobiales</taxon>
        <taxon>Phyllobacteriaceae</taxon>
        <taxon>Pseudaminobacter</taxon>
    </lineage>
</organism>
<dbReference type="EMBL" id="PXYL01000004">
    <property type="protein sequence ID" value="PSJ61650.1"/>
    <property type="molecule type" value="Genomic_DNA"/>
</dbReference>
<gene>
    <name evidence="2" type="ORF">C7I85_09575</name>
</gene>
<reference evidence="2 3" key="1">
    <citation type="submission" date="2018-03" db="EMBL/GenBank/DDBJ databases">
        <title>The draft genome of Mesorhizobium soli JCM 19897.</title>
        <authorList>
            <person name="Li L."/>
            <person name="Liu L."/>
            <person name="Liang L."/>
            <person name="Wang T."/>
            <person name="Zhang X."/>
        </authorList>
    </citation>
    <scope>NUCLEOTIDE SEQUENCE [LARGE SCALE GENOMIC DNA]</scope>
    <source>
        <strain evidence="2 3">JCM 19897</strain>
    </source>
</reference>
<keyword evidence="1" id="KW-1133">Transmembrane helix</keyword>
<protein>
    <submittedName>
        <fullName evidence="2">Uncharacterized protein</fullName>
    </submittedName>
</protein>
<proteinExistence type="predicted"/>
<dbReference type="OrthoDB" id="7570420at2"/>
<dbReference type="AlphaFoldDB" id="A0A2P7SGQ2"/>
<evidence type="ECO:0000313" key="3">
    <source>
        <dbReference type="Proteomes" id="UP000240653"/>
    </source>
</evidence>
<feature type="transmembrane region" description="Helical" evidence="1">
    <location>
        <begin position="72"/>
        <end position="93"/>
    </location>
</feature>
<keyword evidence="3" id="KW-1185">Reference proteome</keyword>
<keyword evidence="1" id="KW-0812">Transmembrane</keyword>
<keyword evidence="1" id="KW-0472">Membrane</keyword>
<comment type="caution">
    <text evidence="2">The sequence shown here is derived from an EMBL/GenBank/DDBJ whole genome shotgun (WGS) entry which is preliminary data.</text>
</comment>
<accession>A0A2P7SGQ2</accession>
<feature type="transmembrane region" description="Helical" evidence="1">
    <location>
        <begin position="99"/>
        <end position="117"/>
    </location>
</feature>
<dbReference type="Proteomes" id="UP000240653">
    <property type="component" value="Unassembled WGS sequence"/>
</dbReference>